<sequence>MSDSILLEEEIDDAYEPTEEEVRDYAQWIGMKLPEDEQFLYIAREGIKAPLPEPWKPCQTKEGEIYFFNFESGESVWEHPCDKYYKDLFIKEKEKANRSSIKNSNKEPKPKNSGNSGNNKPISKSPVGLDKPTDPLLAITQLEKNLKEQKIYHKERFENELQNQIKDLQKQKELEIKHCKDQFERELKKKVELWQKELAEAEENERKEIEKRIENKLREIKEENAKMVEDEKAKQNNKIQTELETFREDEKRRLSVEIENAKIKMESEKKKLIKQIDEQKELQERYRKKLATLQEDLEQELKREERRLNEIAQEKLLELKKEHEYQISRAQLSARNRGNQESLQEKINDIKLEYEVKLSKEKKSLQSQHDEEIKKLREMAEKEETGSLDEELFEIERIRVLDDITKKYEILKREEMLTIDKEFSSKLDRDKERLELEYSEKRRKLQSKQVSVKDYSDLEVKIQKLQAELADTKSRLIYRDNEISSIQDEISHYKDSIDNVRSQIDRQDESLAANAKINDLRRELNMKEQQVDKLKENSPERIERLERELRELKRIADPNSRFISDFEERPKIISANPLLNPQNRGRVRDIELSDEDKLMDEWRADKDESWNLSRDISPVSRDPKRDDSFFKNPLRYDPPYNDQFSHNSWLNMGKRTSGAYMY</sequence>
<dbReference type="PROSITE" id="PS50020">
    <property type="entry name" value="WW_DOMAIN_2"/>
    <property type="match status" value="1"/>
</dbReference>
<dbReference type="Gene3D" id="1.20.5.1700">
    <property type="match status" value="1"/>
</dbReference>
<protein>
    <recommendedName>
        <fullName evidence="3">WW domain-containing protein</fullName>
    </recommendedName>
</protein>
<dbReference type="InterPro" id="IPR001202">
    <property type="entry name" value="WW_dom"/>
</dbReference>
<feature type="coiled-coil region" evidence="1">
    <location>
        <begin position="154"/>
        <end position="322"/>
    </location>
</feature>
<feature type="domain" description="WW" evidence="3">
    <location>
        <begin position="49"/>
        <end position="82"/>
    </location>
</feature>
<dbReference type="CDD" id="cd00201">
    <property type="entry name" value="WW"/>
    <property type="match status" value="1"/>
</dbReference>
<accession>A0AAU9JH23</accession>
<evidence type="ECO:0000259" key="3">
    <source>
        <dbReference type="PROSITE" id="PS50020"/>
    </source>
</evidence>
<name>A0AAU9JH23_9CILI</name>
<dbReference type="Gene3D" id="3.30.1470.10">
    <property type="entry name" value="Photosystem I PsaD, reaction center subunit II"/>
    <property type="match status" value="1"/>
</dbReference>
<comment type="caution">
    <text evidence="4">The sequence shown here is derived from an EMBL/GenBank/DDBJ whole genome shotgun (WGS) entry which is preliminary data.</text>
</comment>
<feature type="region of interest" description="Disordered" evidence="2">
    <location>
        <begin position="96"/>
        <end position="135"/>
    </location>
</feature>
<keyword evidence="1" id="KW-0175">Coiled coil</keyword>
<feature type="coiled-coil region" evidence="1">
    <location>
        <begin position="424"/>
        <end position="475"/>
    </location>
</feature>
<gene>
    <name evidence="4" type="ORF">BSTOLATCC_MIC36223</name>
</gene>
<feature type="compositionally biased region" description="Low complexity" evidence="2">
    <location>
        <begin position="111"/>
        <end position="126"/>
    </location>
</feature>
<dbReference type="InterPro" id="IPR053233">
    <property type="entry name" value="ABRA-related"/>
</dbReference>
<organism evidence="4 5">
    <name type="scientific">Blepharisma stoltei</name>
    <dbReference type="NCBI Taxonomy" id="1481888"/>
    <lineage>
        <taxon>Eukaryota</taxon>
        <taxon>Sar</taxon>
        <taxon>Alveolata</taxon>
        <taxon>Ciliophora</taxon>
        <taxon>Postciliodesmatophora</taxon>
        <taxon>Heterotrichea</taxon>
        <taxon>Heterotrichida</taxon>
        <taxon>Blepharismidae</taxon>
        <taxon>Blepharisma</taxon>
    </lineage>
</organism>
<evidence type="ECO:0000256" key="1">
    <source>
        <dbReference type="SAM" id="Coils"/>
    </source>
</evidence>
<dbReference type="Pfam" id="PF00397">
    <property type="entry name" value="WW"/>
    <property type="match status" value="1"/>
</dbReference>
<dbReference type="SUPFAM" id="SSF51045">
    <property type="entry name" value="WW domain"/>
    <property type="match status" value="1"/>
</dbReference>
<dbReference type="PANTHER" id="PTHR21715:SF0">
    <property type="entry name" value="RH04127P"/>
    <property type="match status" value="1"/>
</dbReference>
<dbReference type="SMART" id="SM00456">
    <property type="entry name" value="WW"/>
    <property type="match status" value="1"/>
</dbReference>
<dbReference type="EMBL" id="CAJZBQ010000036">
    <property type="protein sequence ID" value="CAG9324432.1"/>
    <property type="molecule type" value="Genomic_DNA"/>
</dbReference>
<dbReference type="AlphaFoldDB" id="A0AAU9JH23"/>
<reference evidence="4" key="1">
    <citation type="submission" date="2021-09" db="EMBL/GenBank/DDBJ databases">
        <authorList>
            <consortium name="AG Swart"/>
            <person name="Singh M."/>
            <person name="Singh A."/>
            <person name="Seah K."/>
            <person name="Emmerich C."/>
        </authorList>
    </citation>
    <scope>NUCLEOTIDE SEQUENCE</scope>
    <source>
        <strain evidence="4">ATCC30299</strain>
    </source>
</reference>
<evidence type="ECO:0000313" key="5">
    <source>
        <dbReference type="Proteomes" id="UP001162131"/>
    </source>
</evidence>
<evidence type="ECO:0000313" key="4">
    <source>
        <dbReference type="EMBL" id="CAG9324432.1"/>
    </source>
</evidence>
<keyword evidence="5" id="KW-1185">Reference proteome</keyword>
<dbReference type="Proteomes" id="UP001162131">
    <property type="component" value="Unassembled WGS sequence"/>
</dbReference>
<evidence type="ECO:0000256" key="2">
    <source>
        <dbReference type="SAM" id="MobiDB-lite"/>
    </source>
</evidence>
<feature type="coiled-coil region" evidence="1">
    <location>
        <begin position="510"/>
        <end position="555"/>
    </location>
</feature>
<dbReference type="InterPro" id="IPR036020">
    <property type="entry name" value="WW_dom_sf"/>
</dbReference>
<proteinExistence type="predicted"/>
<dbReference type="PANTHER" id="PTHR21715">
    <property type="entry name" value="RH04127P"/>
    <property type="match status" value="1"/>
</dbReference>